<dbReference type="EMBL" id="CP065321">
    <property type="protein sequence ID" value="QQR31331.1"/>
    <property type="molecule type" value="Genomic_DNA"/>
</dbReference>
<reference evidence="2" key="1">
    <citation type="journal article" date="2017" name="Genome Announc.">
        <title>High-Quality Whole-Genome Sequences of the Oligo-Mouse-Microbiota Bacterial Community.</title>
        <authorList>
            <person name="Garzetti D."/>
            <person name="Brugiroux S."/>
            <person name="Bunk B."/>
            <person name="Pukall R."/>
            <person name="McCoy K.D."/>
            <person name="Macpherson A.J."/>
            <person name="Stecher B."/>
        </authorList>
    </citation>
    <scope>NUCLEOTIDE SEQUENCE</scope>
    <source>
        <strain evidence="2">KB18</strain>
    </source>
</reference>
<accession>A0A1Z2XUE4</accession>
<dbReference type="RefSeq" id="WP_066538715.1">
    <property type="nucleotide sequence ID" value="NZ_CP021422.1"/>
</dbReference>
<evidence type="ECO:0000313" key="3">
    <source>
        <dbReference type="EMBL" id="QQR31331.1"/>
    </source>
</evidence>
<proteinExistence type="predicted"/>
<protein>
    <submittedName>
        <fullName evidence="3">Transglutaminase domain-containing protein</fullName>
    </submittedName>
</protein>
<dbReference type="Pfam" id="PF01841">
    <property type="entry name" value="Transglut_core"/>
    <property type="match status" value="1"/>
</dbReference>
<name>A0A1Z2XUE4_9FIRM</name>
<evidence type="ECO:0000313" key="2">
    <source>
        <dbReference type="EMBL" id="ASB42062.1"/>
    </source>
</evidence>
<evidence type="ECO:0000259" key="1">
    <source>
        <dbReference type="Pfam" id="PF01841"/>
    </source>
</evidence>
<organism evidence="3 5">
    <name type="scientific">Acutalibacter muris</name>
    <dbReference type="NCBI Taxonomy" id="1796620"/>
    <lineage>
        <taxon>Bacteria</taxon>
        <taxon>Bacillati</taxon>
        <taxon>Bacillota</taxon>
        <taxon>Clostridia</taxon>
        <taxon>Eubacteriales</taxon>
        <taxon>Acutalibacteraceae</taxon>
        <taxon>Acutalibacter</taxon>
    </lineage>
</organism>
<dbReference type="InterPro" id="IPR002931">
    <property type="entry name" value="Transglutaminase-like"/>
</dbReference>
<dbReference type="SUPFAM" id="SSF54001">
    <property type="entry name" value="Cysteine proteinases"/>
    <property type="match status" value="1"/>
</dbReference>
<gene>
    <name evidence="2" type="ORF">ADH66_16195</name>
    <name evidence="3" type="ORF">I5Q82_06575</name>
</gene>
<dbReference type="KEGG" id="amur:ADH66_16195"/>
<dbReference type="InterPro" id="IPR038765">
    <property type="entry name" value="Papain-like_cys_pep_sf"/>
</dbReference>
<evidence type="ECO:0000313" key="5">
    <source>
        <dbReference type="Proteomes" id="UP000596035"/>
    </source>
</evidence>
<dbReference type="Proteomes" id="UP000196710">
    <property type="component" value="Chromosome"/>
</dbReference>
<evidence type="ECO:0000313" key="4">
    <source>
        <dbReference type="Proteomes" id="UP000196710"/>
    </source>
</evidence>
<feature type="domain" description="Transglutaminase-like" evidence="1">
    <location>
        <begin position="111"/>
        <end position="165"/>
    </location>
</feature>
<reference evidence="3 5" key="3">
    <citation type="submission" date="2020-11" db="EMBL/GenBank/DDBJ databases">
        <title>Closed and high quality bacterial genomes of the OMM12 community.</title>
        <authorList>
            <person name="Marbouty M."/>
            <person name="Lamy-Besnier Q."/>
            <person name="Debarbieux L."/>
            <person name="Koszul R."/>
        </authorList>
    </citation>
    <scope>NUCLEOTIDE SEQUENCE [LARGE SCALE GENOMIC DNA]</scope>
    <source>
        <strain evidence="3 5">KB18</strain>
    </source>
</reference>
<dbReference type="Proteomes" id="UP000596035">
    <property type="component" value="Chromosome"/>
</dbReference>
<sequence>MTEEMRKHYLEYGPFTYPGLYEEYFRSLPDDPSELGHLISHQIIHRVTLREGNKNANFDLRYGDMDRWPWYRSECQDDIYLTAPAIAAGLFRLDGRGFVPDRAVEHKLVLTCRFVSVLVTSIYKAKGVPCRSRAGFAPYIGENSMDHWINQVWLPQEGRWLTFDADGFYEGFPMPVTQYDMEPGQFDWSAKAWLDIRSGKTDGARFLYADGLGTNGLRSVGRYLVYDFHALMNHEISYVLQPRFMEPLLFRGESLPEEDMALLDKLAELLMEPDKNFDKLLNIWNTERKLRDLTSPLVG</sequence>
<reference evidence="4" key="2">
    <citation type="submission" date="2017-05" db="EMBL/GenBank/DDBJ databases">
        <title>Improved OligoMM genomes.</title>
        <authorList>
            <person name="Garzetti D."/>
        </authorList>
    </citation>
    <scope>NUCLEOTIDE SEQUENCE [LARGE SCALE GENOMIC DNA]</scope>
    <source>
        <strain evidence="4">KB18</strain>
    </source>
</reference>
<keyword evidence="4" id="KW-1185">Reference proteome</keyword>
<dbReference type="AlphaFoldDB" id="A0A1Z2XUE4"/>
<dbReference type="EMBL" id="CP021422">
    <property type="protein sequence ID" value="ASB42062.1"/>
    <property type="molecule type" value="Genomic_DNA"/>
</dbReference>